<keyword evidence="5 8" id="KW-1133">Transmembrane helix</keyword>
<evidence type="ECO:0000313" key="13">
    <source>
        <dbReference type="Proteomes" id="UP001363151"/>
    </source>
</evidence>
<evidence type="ECO:0000259" key="11">
    <source>
        <dbReference type="Pfam" id="PF00689"/>
    </source>
</evidence>
<dbReference type="Gene3D" id="2.70.150.10">
    <property type="entry name" value="Calcium-transporting ATPase, cytoplasmic transduction domain A"/>
    <property type="match status" value="1"/>
</dbReference>
<feature type="chain" id="PRO_5045043690" description="Cation-transporting P-type ATPase C-terminal domain-containing protein" evidence="9">
    <location>
        <begin position="17"/>
        <end position="1200"/>
    </location>
</feature>
<organism evidence="12 13">
    <name type="scientific">Aureococcus anophagefferens</name>
    <name type="common">Harmful bloom alga</name>
    <dbReference type="NCBI Taxonomy" id="44056"/>
    <lineage>
        <taxon>Eukaryota</taxon>
        <taxon>Sar</taxon>
        <taxon>Stramenopiles</taxon>
        <taxon>Ochrophyta</taxon>
        <taxon>Pelagophyceae</taxon>
        <taxon>Pelagomonadales</taxon>
        <taxon>Pelagomonadaceae</taxon>
        <taxon>Aureococcus</taxon>
    </lineage>
</organism>
<evidence type="ECO:0000256" key="6">
    <source>
        <dbReference type="ARBA" id="ARBA00023136"/>
    </source>
</evidence>
<keyword evidence="9" id="KW-0732">Signal</keyword>
<dbReference type="Gene3D" id="3.40.1110.10">
    <property type="entry name" value="Calcium-transporting ATPase, cytoplasmic domain N"/>
    <property type="match status" value="1"/>
</dbReference>
<accession>A0ABR1FV32</accession>
<feature type="transmembrane region" description="Helical" evidence="8">
    <location>
        <begin position="1072"/>
        <end position="1090"/>
    </location>
</feature>
<dbReference type="InterPro" id="IPR023299">
    <property type="entry name" value="ATPase_P-typ_cyto_dom_N"/>
</dbReference>
<keyword evidence="6 8" id="KW-0472">Membrane</keyword>
<gene>
    <name evidence="12" type="ORF">SO694_00025132</name>
</gene>
<feature type="region of interest" description="Disordered" evidence="7">
    <location>
        <begin position="503"/>
        <end position="531"/>
    </location>
</feature>
<feature type="transmembrane region" description="Helical" evidence="8">
    <location>
        <begin position="1033"/>
        <end position="1052"/>
    </location>
</feature>
<sequence length="1200" mass="127179">MVSLPVLALLAPLAWAAASPPAWASLARVDYDAPPVPNASSLVGLTVCGYQQWFRAPNDTATNEGWTHWGNGVGALHNGTGIEEDYWPDLSEFGDDEKFAAPGYKFADGSQAYLFSSINARTTLRHFQWMEAYGIDGVALQSFGPLGLDHEILNHTLAAAAATNRVAYVEYDLSGYAGRGAAAAAMLKEDWAGLRRQGVPDHARYVHEGGLPVVGIFGFYMDRFSGEEANAILDVFDGTAFVAGAGQWWWRSDQPSANWTRAYDRMGSWSPWNAGDWNGDAAHPAAATGYWAADKAAAEQAGVLWQPELAPGMSTNHRDGTPAGSGRLPRLRGAYLWAQFYAAAAIGAKTAFVGMFDELDEGTQILKVVNDPPAPGDIGYEGLPSDCYLVLTGLGSKMLRGDAPRNATTPDCAALTQPTAPARARRPPACSVGRHRAREGRLVRGEGLDLGPLQPRRVLGLACESGAALGMTRADRVRVPAPVQVRERGLEGRAVAEVGVVVREEHADGRDGPGAAEEQEQRSDARGGGGGGACRKFLEQLKEPLILLLFGSAVVSSLLGQYDDAISIAVARADRHLGRRRVQEAKSERTLKALASLVPPRALAVRGGRPAADVAAGPRARRRRRRRWRRVPADVRLVEAVELLVDESSLTGESEPVDKVADASDGARAAPGSAPVTDRRTLLFAGTRSALRPRPGRRRLHGVADGLEALGCTDVLCCDKTGTLTKNEMVMTEARALRRVAPAARAAGGWECSAGVPAGGDREWLALDGEDALLPQPVLAALDASSLCSNAELDAGQPTEVALLRAASEARRRGPAAVDDARVRGRVLLGAEAHGARGGRRRRGRRAPGRAVVCGSRATRRRDHDHAVLRRVAVLYRVSPRHKLDVVRVLRRAGCVVAMTGDGVNDAPALKAADVGIAMGVAGTDVAKEAADVVLANDELLCILHAVDEGKAIFHNIRNFLTFQLSTSLAALGIVAGAKLLGLPQPLNPMQVLWINIIMDGPPAQSLGVEPCDEAVRRQPPRKRDEPTITDAMVFRVLSSAALVAAGTLAVFSAELAKDGTGEGSTKHDTTMTFTVFVLFDMVNALTCRSQTNLVGSAKLPVCANAAFGVAISACVLGQLLVVYCPPLQRVFGTEALSGRDVLVCAAVASSVLALDVARKLYVILGCAVGARLGGRIPRFFASAPSKKDDPDGGQAAHVV</sequence>
<keyword evidence="4" id="KW-0067">ATP-binding</keyword>
<keyword evidence="3" id="KW-0547">Nucleotide-binding</keyword>
<keyword evidence="13" id="KW-1185">Reference proteome</keyword>
<dbReference type="InterPro" id="IPR036412">
    <property type="entry name" value="HAD-like_sf"/>
</dbReference>
<dbReference type="InterPro" id="IPR023298">
    <property type="entry name" value="ATPase_P-typ_TM_dom_sf"/>
</dbReference>
<reference evidence="12 13" key="1">
    <citation type="submission" date="2024-03" db="EMBL/GenBank/DDBJ databases">
        <title>Aureococcus anophagefferens CCMP1851 and Kratosvirus quantuckense: Draft genome of a second virus-susceptible host strain in the model system.</title>
        <authorList>
            <person name="Chase E."/>
            <person name="Truchon A.R."/>
            <person name="Schepens W."/>
            <person name="Wilhelm S.W."/>
        </authorList>
    </citation>
    <scope>NUCLEOTIDE SEQUENCE [LARGE SCALE GENOMIC DNA]</scope>
    <source>
        <strain evidence="12 13">CCMP1851</strain>
    </source>
</reference>
<evidence type="ECO:0000256" key="3">
    <source>
        <dbReference type="ARBA" id="ARBA00022741"/>
    </source>
</evidence>
<evidence type="ECO:0008006" key="14">
    <source>
        <dbReference type="Google" id="ProtNLM"/>
    </source>
</evidence>
<feature type="transmembrane region" description="Helical" evidence="8">
    <location>
        <begin position="1102"/>
        <end position="1124"/>
    </location>
</feature>
<feature type="transmembrane region" description="Helical" evidence="8">
    <location>
        <begin position="961"/>
        <end position="981"/>
    </location>
</feature>
<dbReference type="Pfam" id="PF00122">
    <property type="entry name" value="E1-E2_ATPase"/>
    <property type="match status" value="1"/>
</dbReference>
<dbReference type="InterPro" id="IPR018303">
    <property type="entry name" value="ATPase_P-typ_P_site"/>
</dbReference>
<dbReference type="CDD" id="cd11576">
    <property type="entry name" value="GH99_GH71_like_2"/>
    <property type="match status" value="1"/>
</dbReference>
<comment type="caution">
    <text evidence="12">The sequence shown here is derived from an EMBL/GenBank/DDBJ whole genome shotgun (WGS) entry which is preliminary data.</text>
</comment>
<dbReference type="PROSITE" id="PS00154">
    <property type="entry name" value="ATPASE_E1_E2"/>
    <property type="match status" value="1"/>
</dbReference>
<dbReference type="InterPro" id="IPR023214">
    <property type="entry name" value="HAD_sf"/>
</dbReference>
<evidence type="ECO:0000259" key="10">
    <source>
        <dbReference type="Pfam" id="PF00122"/>
    </source>
</evidence>
<evidence type="ECO:0000256" key="2">
    <source>
        <dbReference type="ARBA" id="ARBA00022692"/>
    </source>
</evidence>
<dbReference type="InterPro" id="IPR008250">
    <property type="entry name" value="ATPase_P-typ_transduc_dom_A_sf"/>
</dbReference>
<feature type="region of interest" description="Disordered" evidence="7">
    <location>
        <begin position="654"/>
        <end position="675"/>
    </location>
</feature>
<dbReference type="Gene3D" id="1.20.1110.10">
    <property type="entry name" value="Calcium-transporting ATPase, transmembrane domain"/>
    <property type="match status" value="1"/>
</dbReference>
<dbReference type="Gene3D" id="3.40.50.1000">
    <property type="entry name" value="HAD superfamily/HAD-like"/>
    <property type="match status" value="2"/>
</dbReference>
<dbReference type="PANTHER" id="PTHR42861">
    <property type="entry name" value="CALCIUM-TRANSPORTING ATPASE"/>
    <property type="match status" value="1"/>
</dbReference>
<feature type="domain" description="P-type ATPase A" evidence="10">
    <location>
        <begin position="629"/>
        <end position="687"/>
    </location>
</feature>
<dbReference type="InterPro" id="IPR059000">
    <property type="entry name" value="ATPase_P-type_domA"/>
</dbReference>
<proteinExistence type="predicted"/>
<name>A0ABR1FV32_AURAN</name>
<dbReference type="Pfam" id="PF00689">
    <property type="entry name" value="Cation_ATPase_C"/>
    <property type="match status" value="1"/>
</dbReference>
<evidence type="ECO:0000256" key="1">
    <source>
        <dbReference type="ARBA" id="ARBA00004141"/>
    </source>
</evidence>
<comment type="subcellular location">
    <subcellularLocation>
        <location evidence="1">Membrane</location>
        <topology evidence="1">Multi-pass membrane protein</topology>
    </subcellularLocation>
</comment>
<dbReference type="SUPFAM" id="SSF81665">
    <property type="entry name" value="Calcium ATPase, transmembrane domain M"/>
    <property type="match status" value="1"/>
</dbReference>
<evidence type="ECO:0000256" key="4">
    <source>
        <dbReference type="ARBA" id="ARBA00022840"/>
    </source>
</evidence>
<feature type="domain" description="Cation-transporting P-type ATPase C-terminal" evidence="11">
    <location>
        <begin position="984"/>
        <end position="1161"/>
    </location>
</feature>
<evidence type="ECO:0000256" key="8">
    <source>
        <dbReference type="SAM" id="Phobius"/>
    </source>
</evidence>
<feature type="signal peptide" evidence="9">
    <location>
        <begin position="1"/>
        <end position="16"/>
    </location>
</feature>
<evidence type="ECO:0000313" key="12">
    <source>
        <dbReference type="EMBL" id="KAK7239253.1"/>
    </source>
</evidence>
<dbReference type="SUPFAM" id="SSF56784">
    <property type="entry name" value="HAD-like"/>
    <property type="match status" value="1"/>
</dbReference>
<keyword evidence="2 8" id="KW-0812">Transmembrane</keyword>
<dbReference type="EMBL" id="JBBJCI010000224">
    <property type="protein sequence ID" value="KAK7239253.1"/>
    <property type="molecule type" value="Genomic_DNA"/>
</dbReference>
<dbReference type="Gene3D" id="3.20.20.80">
    <property type="entry name" value="Glycosidases"/>
    <property type="match status" value="1"/>
</dbReference>
<dbReference type="Proteomes" id="UP001363151">
    <property type="component" value="Unassembled WGS sequence"/>
</dbReference>
<evidence type="ECO:0000256" key="7">
    <source>
        <dbReference type="SAM" id="MobiDB-lite"/>
    </source>
</evidence>
<dbReference type="InterPro" id="IPR006068">
    <property type="entry name" value="ATPase_P-typ_cation-transptr_C"/>
</dbReference>
<dbReference type="InterPro" id="IPR001757">
    <property type="entry name" value="P_typ_ATPase"/>
</dbReference>
<protein>
    <recommendedName>
        <fullName evidence="14">Cation-transporting P-type ATPase C-terminal domain-containing protein</fullName>
    </recommendedName>
</protein>
<dbReference type="SUPFAM" id="SSF81653">
    <property type="entry name" value="Calcium ATPase, transduction domain A"/>
    <property type="match status" value="1"/>
</dbReference>
<evidence type="ECO:0000256" key="9">
    <source>
        <dbReference type="SAM" id="SignalP"/>
    </source>
</evidence>
<evidence type="ECO:0000256" key="5">
    <source>
        <dbReference type="ARBA" id="ARBA00022989"/>
    </source>
</evidence>
<dbReference type="NCBIfam" id="TIGR01494">
    <property type="entry name" value="ATPase_P-type"/>
    <property type="match status" value="1"/>
</dbReference>